<dbReference type="Proteomes" id="UP001447188">
    <property type="component" value="Unassembled WGS sequence"/>
</dbReference>
<evidence type="ECO:0000313" key="1">
    <source>
        <dbReference type="EMBL" id="KAL0640510.1"/>
    </source>
</evidence>
<accession>A0ABR3GXI0</accession>
<dbReference type="Gene3D" id="3.40.50.1110">
    <property type="entry name" value="SGNH hydrolase"/>
    <property type="match status" value="1"/>
</dbReference>
<name>A0ABR3GXI0_9PEZI</name>
<gene>
    <name evidence="1" type="ORF">Q9L58_000481</name>
</gene>
<sequence length="270" mass="31019">MFLTHSIGITAIGLLPSRLVVFGDEWSGIVPPETLHKRSRTAPGHVWTELLCSHIHADCDSFAPSPIHEVSTVEKGVYGAAVDNLIFNESSIVPDLRTQVANWVEAEKKSRDAGIKQERSSMFTVFFGVNDVWKYSGYNRRDGVAAVDASLDSMFEQLDVVDEHWPDPIQVFVPYLLDVTMLPGWKRVRHSKDKREEQLKNAVHLTKRWNHGLDMRAKNWKRGKIMLWDMNKWLLDAIRNEAKDGWYEVKEGCAKSPENVCERPEEFLMW</sequence>
<evidence type="ECO:0000313" key="2">
    <source>
        <dbReference type="Proteomes" id="UP001447188"/>
    </source>
</evidence>
<dbReference type="InterPro" id="IPR036514">
    <property type="entry name" value="SGNH_hydro_sf"/>
</dbReference>
<protein>
    <submittedName>
        <fullName evidence="1">Uncharacterized protein</fullName>
    </submittedName>
</protein>
<keyword evidence="2" id="KW-1185">Reference proteome</keyword>
<proteinExistence type="predicted"/>
<comment type="caution">
    <text evidence="1">The sequence shown here is derived from an EMBL/GenBank/DDBJ whole genome shotgun (WGS) entry which is preliminary data.</text>
</comment>
<organism evidence="1 2">
    <name type="scientific">Discina gigas</name>
    <dbReference type="NCBI Taxonomy" id="1032678"/>
    <lineage>
        <taxon>Eukaryota</taxon>
        <taxon>Fungi</taxon>
        <taxon>Dikarya</taxon>
        <taxon>Ascomycota</taxon>
        <taxon>Pezizomycotina</taxon>
        <taxon>Pezizomycetes</taxon>
        <taxon>Pezizales</taxon>
        <taxon>Discinaceae</taxon>
        <taxon>Discina</taxon>
    </lineage>
</organism>
<dbReference type="EMBL" id="JBBBZM010000003">
    <property type="protein sequence ID" value="KAL0640510.1"/>
    <property type="molecule type" value="Genomic_DNA"/>
</dbReference>
<reference evidence="1 2" key="1">
    <citation type="submission" date="2024-02" db="EMBL/GenBank/DDBJ databases">
        <title>Discinaceae phylogenomics.</title>
        <authorList>
            <person name="Dirks A.C."/>
            <person name="James T.Y."/>
        </authorList>
    </citation>
    <scope>NUCLEOTIDE SEQUENCE [LARGE SCALE GENOMIC DNA]</scope>
    <source>
        <strain evidence="1 2">ACD0624</strain>
    </source>
</reference>